<dbReference type="AlphaFoldDB" id="A0A7Y9RRW7"/>
<dbReference type="PANTHER" id="PTHR43586">
    <property type="entry name" value="CYSTEINE DESULFURASE"/>
    <property type="match status" value="1"/>
</dbReference>
<dbReference type="InterPro" id="IPR011340">
    <property type="entry name" value="Cys_dSase-rel"/>
</dbReference>
<dbReference type="EMBL" id="JACCAC010000001">
    <property type="protein sequence ID" value="NYG55462.1"/>
    <property type="molecule type" value="Genomic_DNA"/>
</dbReference>
<gene>
    <name evidence="2" type="ORF">BJ989_001766</name>
</gene>
<dbReference type="Proteomes" id="UP000544110">
    <property type="component" value="Unassembled WGS sequence"/>
</dbReference>
<dbReference type="InterPro" id="IPR000192">
    <property type="entry name" value="Aminotrans_V_dom"/>
</dbReference>
<evidence type="ECO:0000313" key="3">
    <source>
        <dbReference type="Proteomes" id="UP000544110"/>
    </source>
</evidence>
<dbReference type="NCBIfam" id="TIGR01976">
    <property type="entry name" value="am_tr_V_VC1184"/>
    <property type="match status" value="1"/>
</dbReference>
<accession>A0A7Y9RRW7</accession>
<organism evidence="2 3">
    <name type="scientific">Nocardioides perillae</name>
    <dbReference type="NCBI Taxonomy" id="1119534"/>
    <lineage>
        <taxon>Bacteria</taxon>
        <taxon>Bacillati</taxon>
        <taxon>Actinomycetota</taxon>
        <taxon>Actinomycetes</taxon>
        <taxon>Propionibacteriales</taxon>
        <taxon>Nocardioidaceae</taxon>
        <taxon>Nocardioides</taxon>
    </lineage>
</organism>
<reference evidence="2 3" key="1">
    <citation type="submission" date="2020-07" db="EMBL/GenBank/DDBJ databases">
        <title>Sequencing the genomes of 1000 actinobacteria strains.</title>
        <authorList>
            <person name="Klenk H.-P."/>
        </authorList>
    </citation>
    <scope>NUCLEOTIDE SEQUENCE [LARGE SCALE GENOMIC DNA]</scope>
    <source>
        <strain evidence="2 3">DSM 24552</strain>
    </source>
</reference>
<keyword evidence="3" id="KW-1185">Reference proteome</keyword>
<dbReference type="Gene3D" id="3.90.1150.10">
    <property type="entry name" value="Aspartate Aminotransferase, domain 1"/>
    <property type="match status" value="1"/>
</dbReference>
<dbReference type="Pfam" id="PF00266">
    <property type="entry name" value="Aminotran_5"/>
    <property type="match status" value="1"/>
</dbReference>
<dbReference type="RefSeq" id="WP_179517903.1">
    <property type="nucleotide sequence ID" value="NZ_JACCAC010000001.1"/>
</dbReference>
<evidence type="ECO:0000259" key="1">
    <source>
        <dbReference type="Pfam" id="PF00266"/>
    </source>
</evidence>
<feature type="domain" description="Aminotransferase class V" evidence="1">
    <location>
        <begin position="21"/>
        <end position="398"/>
    </location>
</feature>
<comment type="caution">
    <text evidence="2">The sequence shown here is derived from an EMBL/GenBank/DDBJ whole genome shotgun (WGS) entry which is preliminary data.</text>
</comment>
<dbReference type="PANTHER" id="PTHR43586:SF21">
    <property type="entry name" value="PYRIDOXAL PHOSPHATE (PLP)-DEPENDENT ASPARTATE AMINOTRANSFERASE SUPERFAMILY"/>
    <property type="match status" value="1"/>
</dbReference>
<dbReference type="Gene3D" id="3.40.640.10">
    <property type="entry name" value="Type I PLP-dependent aspartate aminotransferase-like (Major domain)"/>
    <property type="match status" value="1"/>
</dbReference>
<protein>
    <submittedName>
        <fullName evidence="2">Cysteine desulfurase family protein (TIGR01976 family)</fullName>
    </submittedName>
</protein>
<proteinExistence type="predicted"/>
<dbReference type="SUPFAM" id="SSF53383">
    <property type="entry name" value="PLP-dependent transferases"/>
    <property type="match status" value="1"/>
</dbReference>
<dbReference type="InterPro" id="IPR015424">
    <property type="entry name" value="PyrdxlP-dep_Trfase"/>
</dbReference>
<dbReference type="InterPro" id="IPR015422">
    <property type="entry name" value="PyrdxlP-dep_Trfase_small"/>
</dbReference>
<name>A0A7Y9RRW7_9ACTN</name>
<sequence>MIDLDALRRQLPALADGRARFDGPGGSLVPRAVAHAVASTLASGICQRGPGEVGSRAERVVVEARSAVADLLGGDPRGVVFGRSMTQLTFDLARTLAHDPARPWRAGDEVVVTRLDHDAHVRPWVTAAERAGATVRWADPDPATGDLPDEVVTALVGPRTRLVAITGASNLIGTRPDVAAVAAAAHAHGALVSVDAVALAPHAPVDRAALGADVVLCSPYKFLGPHLGAMVADPAWLETLHPDKLAPSTDAVPERFELGTLPYELLAGTTAAVEVLAGLAPGGGDGGAEAPRRARLRASMTAVEEHEHALLAQLLAGLDDLPHVRVQPAPPRRTPTVLLHVDGLAPAEVTERLAAAGVDAPAGTFYAHELGQLLGLHPAGGVRVGLECYTTPDEVDRLVAALATLA</sequence>
<dbReference type="InterPro" id="IPR015421">
    <property type="entry name" value="PyrdxlP-dep_Trfase_major"/>
</dbReference>
<evidence type="ECO:0000313" key="2">
    <source>
        <dbReference type="EMBL" id="NYG55462.1"/>
    </source>
</evidence>